<keyword evidence="5 8" id="KW-0675">Receptor</keyword>
<protein>
    <submittedName>
        <fullName evidence="8">G-protein coupled receptor family C group 6 member A-like</fullName>
    </submittedName>
</protein>
<dbReference type="OrthoDB" id="5984008at2759"/>
<name>A0A8J4WSS4_CLAMG</name>
<dbReference type="EMBL" id="QNUK01000815">
    <property type="protein sequence ID" value="KAF5889412.1"/>
    <property type="molecule type" value="Genomic_DNA"/>
</dbReference>
<comment type="subcellular location">
    <subcellularLocation>
        <location evidence="1">Membrane</location>
        <topology evidence="1">Multi-pass membrane protein</topology>
    </subcellularLocation>
</comment>
<dbReference type="InterPro" id="IPR001828">
    <property type="entry name" value="ANF_lig-bd_rcpt"/>
</dbReference>
<reference evidence="8" key="1">
    <citation type="submission" date="2020-07" db="EMBL/GenBank/DDBJ databases">
        <title>Clarias magur genome sequencing, assembly and annotation.</title>
        <authorList>
            <person name="Kushwaha B."/>
            <person name="Kumar R."/>
            <person name="Das P."/>
            <person name="Joshi C.G."/>
            <person name="Kumar D."/>
            <person name="Nagpure N.S."/>
            <person name="Pandey M."/>
            <person name="Agarwal S."/>
            <person name="Srivastava S."/>
            <person name="Singh M."/>
            <person name="Sahoo L."/>
            <person name="Jayasankar P."/>
            <person name="Meher P.K."/>
            <person name="Koringa P.G."/>
            <person name="Iquebal M.A."/>
            <person name="Das S.P."/>
            <person name="Bit A."/>
            <person name="Patnaik S."/>
            <person name="Patel N."/>
            <person name="Shah T.M."/>
            <person name="Hinsu A."/>
            <person name="Jena J.K."/>
        </authorList>
    </citation>
    <scope>NUCLEOTIDE SEQUENCE</scope>
    <source>
        <strain evidence="8">CIFAMagur01</strain>
        <tissue evidence="8">Testis</tissue>
    </source>
</reference>
<dbReference type="PANTHER" id="PTHR24061">
    <property type="entry name" value="CALCIUM-SENSING RECEPTOR-RELATED"/>
    <property type="match status" value="1"/>
</dbReference>
<evidence type="ECO:0000313" key="8">
    <source>
        <dbReference type="EMBL" id="KAF5889412.1"/>
    </source>
</evidence>
<keyword evidence="9" id="KW-1185">Reference proteome</keyword>
<dbReference type="PRINTS" id="PR00248">
    <property type="entry name" value="GPCRMGR"/>
</dbReference>
<feature type="non-terminal residue" evidence="8">
    <location>
        <position position="1"/>
    </location>
</feature>
<evidence type="ECO:0000256" key="4">
    <source>
        <dbReference type="ARBA" id="ARBA00023136"/>
    </source>
</evidence>
<evidence type="ECO:0000256" key="3">
    <source>
        <dbReference type="ARBA" id="ARBA00022989"/>
    </source>
</evidence>
<organism evidence="8 9">
    <name type="scientific">Clarias magur</name>
    <name type="common">Asian catfish</name>
    <name type="synonym">Macropteronotus magur</name>
    <dbReference type="NCBI Taxonomy" id="1594786"/>
    <lineage>
        <taxon>Eukaryota</taxon>
        <taxon>Metazoa</taxon>
        <taxon>Chordata</taxon>
        <taxon>Craniata</taxon>
        <taxon>Vertebrata</taxon>
        <taxon>Euteleostomi</taxon>
        <taxon>Actinopterygii</taxon>
        <taxon>Neopterygii</taxon>
        <taxon>Teleostei</taxon>
        <taxon>Ostariophysi</taxon>
        <taxon>Siluriformes</taxon>
        <taxon>Clariidae</taxon>
        <taxon>Clarias</taxon>
    </lineage>
</organism>
<dbReference type="InterPro" id="IPR028082">
    <property type="entry name" value="Peripla_BP_I"/>
</dbReference>
<accession>A0A8J4WSS4</accession>
<proteinExistence type="predicted"/>
<evidence type="ECO:0000256" key="5">
    <source>
        <dbReference type="ARBA" id="ARBA00023170"/>
    </source>
</evidence>
<dbReference type="Proteomes" id="UP000727407">
    <property type="component" value="Unassembled WGS sequence"/>
</dbReference>
<dbReference type="InterPro" id="IPR000068">
    <property type="entry name" value="GPCR_3_Ca_sens_rcpt-rel"/>
</dbReference>
<keyword evidence="4" id="KW-0472">Membrane</keyword>
<dbReference type="AlphaFoldDB" id="A0A8J4WSS4"/>
<feature type="domain" description="Receptor ligand binding region" evidence="7">
    <location>
        <begin position="8"/>
        <end position="96"/>
    </location>
</feature>
<evidence type="ECO:0000313" key="9">
    <source>
        <dbReference type="Proteomes" id="UP000727407"/>
    </source>
</evidence>
<dbReference type="GO" id="GO:0004930">
    <property type="term" value="F:G protein-coupled receptor activity"/>
    <property type="evidence" value="ECO:0007669"/>
    <property type="project" value="InterPro"/>
</dbReference>
<feature type="non-terminal residue" evidence="8">
    <location>
        <position position="96"/>
    </location>
</feature>
<dbReference type="InterPro" id="IPR000337">
    <property type="entry name" value="GPCR_3"/>
</dbReference>
<sequence length="96" mass="10642">FNIVSFVRMLAVIYTIETINNSSFLPGVRLGYHICDTCCHASKAIQSAEHLLEFNNTGPGQCELKQNPKVKTIIGARYSEVSISVARLLSLYLVPQ</sequence>
<evidence type="ECO:0000256" key="2">
    <source>
        <dbReference type="ARBA" id="ARBA00022692"/>
    </source>
</evidence>
<comment type="caution">
    <text evidence="8">The sequence shown here is derived from an EMBL/GenBank/DDBJ whole genome shotgun (WGS) entry which is preliminary data.</text>
</comment>
<keyword evidence="2" id="KW-0812">Transmembrane</keyword>
<gene>
    <name evidence="8" type="ORF">DAT39_020887</name>
</gene>
<keyword evidence="3" id="KW-1133">Transmembrane helix</keyword>
<dbReference type="Gene3D" id="3.40.50.2300">
    <property type="match status" value="1"/>
</dbReference>
<evidence type="ECO:0000259" key="7">
    <source>
        <dbReference type="Pfam" id="PF01094"/>
    </source>
</evidence>
<keyword evidence="6" id="KW-0325">Glycoprotein</keyword>
<evidence type="ECO:0000256" key="6">
    <source>
        <dbReference type="ARBA" id="ARBA00023180"/>
    </source>
</evidence>
<dbReference type="GO" id="GO:0005886">
    <property type="term" value="C:plasma membrane"/>
    <property type="evidence" value="ECO:0007669"/>
    <property type="project" value="TreeGrafter"/>
</dbReference>
<evidence type="ECO:0000256" key="1">
    <source>
        <dbReference type="ARBA" id="ARBA00004141"/>
    </source>
</evidence>
<dbReference type="PANTHER" id="PTHR24061:SF506">
    <property type="entry name" value="G-PROTEIN COUPLED RECEPTOR FAMILY C GROUP 6 MEMBER A-LIKE PRECURSOR"/>
    <property type="match status" value="1"/>
</dbReference>
<dbReference type="Pfam" id="PF01094">
    <property type="entry name" value="ANF_receptor"/>
    <property type="match status" value="1"/>
</dbReference>
<dbReference type="SUPFAM" id="SSF53822">
    <property type="entry name" value="Periplasmic binding protein-like I"/>
    <property type="match status" value="1"/>
</dbReference>